<evidence type="ECO:0000313" key="1">
    <source>
        <dbReference type="EMBL" id="VDI14947.1"/>
    </source>
</evidence>
<evidence type="ECO:0000313" key="2">
    <source>
        <dbReference type="Proteomes" id="UP000596742"/>
    </source>
</evidence>
<organism evidence="1 2">
    <name type="scientific">Mytilus galloprovincialis</name>
    <name type="common">Mediterranean mussel</name>
    <dbReference type="NCBI Taxonomy" id="29158"/>
    <lineage>
        <taxon>Eukaryota</taxon>
        <taxon>Metazoa</taxon>
        <taxon>Spiralia</taxon>
        <taxon>Lophotrochozoa</taxon>
        <taxon>Mollusca</taxon>
        <taxon>Bivalvia</taxon>
        <taxon>Autobranchia</taxon>
        <taxon>Pteriomorphia</taxon>
        <taxon>Mytilida</taxon>
        <taxon>Mytiloidea</taxon>
        <taxon>Mytilidae</taxon>
        <taxon>Mytilinae</taxon>
        <taxon>Mytilus</taxon>
    </lineage>
</organism>
<sequence length="275" mass="31225">MDLFLDRFVSENFVYKSSFSIEKRMMNIYISCVRVHHKYGYVIMGELSRQRLVMYYKTGQKIDEIRLGYQPQSLCLVDDDIVAVATPQVVLIINLVSKRKTLFSLNDSCHGIACTDTARLVVNCLNRGLVITSLNGQILEIIPSVSGKLVLCNFMWETIVYARTCSDNKVHFRDLTSKRTTTITCPGLCEAGGITCDDGYNVLITCAKNNRLFTINRSRKTSTEVPSLTQIPKINWFSSLDYHTGTNELFLITNSGRSLCVFADKKQLDFDLFNF</sequence>
<dbReference type="AlphaFoldDB" id="A0A8B6D856"/>
<keyword evidence="2" id="KW-1185">Reference proteome</keyword>
<accession>A0A8B6D856</accession>
<reference evidence="1" key="1">
    <citation type="submission" date="2018-11" db="EMBL/GenBank/DDBJ databases">
        <authorList>
            <person name="Alioto T."/>
            <person name="Alioto T."/>
        </authorList>
    </citation>
    <scope>NUCLEOTIDE SEQUENCE</scope>
</reference>
<protein>
    <submittedName>
        <fullName evidence="1">Uncharacterized protein</fullName>
    </submittedName>
</protein>
<dbReference type="OrthoDB" id="10325362at2759"/>
<name>A0A8B6D856_MYTGA</name>
<comment type="caution">
    <text evidence="1">The sequence shown here is derived from an EMBL/GenBank/DDBJ whole genome shotgun (WGS) entry which is preliminary data.</text>
</comment>
<dbReference type="EMBL" id="UYJE01002922">
    <property type="protein sequence ID" value="VDI14947.1"/>
    <property type="molecule type" value="Genomic_DNA"/>
</dbReference>
<dbReference type="SUPFAM" id="SSF101898">
    <property type="entry name" value="NHL repeat"/>
    <property type="match status" value="1"/>
</dbReference>
<proteinExistence type="predicted"/>
<dbReference type="Proteomes" id="UP000596742">
    <property type="component" value="Unassembled WGS sequence"/>
</dbReference>
<gene>
    <name evidence="1" type="ORF">MGAL_10B087325</name>
</gene>